<organism evidence="2 3">
    <name type="scientific">Aeromicrobium panaciterrae</name>
    <dbReference type="NCBI Taxonomy" id="363861"/>
    <lineage>
        <taxon>Bacteria</taxon>
        <taxon>Bacillati</taxon>
        <taxon>Actinomycetota</taxon>
        <taxon>Actinomycetes</taxon>
        <taxon>Propionibacteriales</taxon>
        <taxon>Nocardioidaceae</taxon>
        <taxon>Aeromicrobium</taxon>
    </lineage>
</organism>
<comment type="caution">
    <text evidence="2">The sequence shown here is derived from an EMBL/GenBank/DDBJ whole genome shotgun (WGS) entry which is preliminary data.</text>
</comment>
<dbReference type="EMBL" id="JAVDWH010000001">
    <property type="protein sequence ID" value="MDR7087896.1"/>
    <property type="molecule type" value="Genomic_DNA"/>
</dbReference>
<dbReference type="SMART" id="SM00507">
    <property type="entry name" value="HNHc"/>
    <property type="match status" value="1"/>
</dbReference>
<reference evidence="2 3" key="1">
    <citation type="submission" date="2023-07" db="EMBL/GenBank/DDBJ databases">
        <title>Sorghum-associated microbial communities from plants grown in Nebraska, USA.</title>
        <authorList>
            <person name="Schachtman D."/>
        </authorList>
    </citation>
    <scope>NUCLEOTIDE SEQUENCE [LARGE SCALE GENOMIC DNA]</scope>
    <source>
        <strain evidence="2 3">BE248</strain>
    </source>
</reference>
<dbReference type="Pfam" id="PF02720">
    <property type="entry name" value="DUF222"/>
    <property type="match status" value="1"/>
</dbReference>
<dbReference type="InterPro" id="IPR003615">
    <property type="entry name" value="HNH_nuc"/>
</dbReference>
<proteinExistence type="predicted"/>
<dbReference type="RefSeq" id="WP_309972065.1">
    <property type="nucleotide sequence ID" value="NZ_JAVDWH010000001.1"/>
</dbReference>
<evidence type="ECO:0000313" key="2">
    <source>
        <dbReference type="EMBL" id="MDR7087896.1"/>
    </source>
</evidence>
<accession>A0ABU1URT5</accession>
<dbReference type="Proteomes" id="UP001257739">
    <property type="component" value="Unassembled WGS sequence"/>
</dbReference>
<gene>
    <name evidence="2" type="ORF">J2X11_002735</name>
</gene>
<name>A0ABU1URT5_9ACTN</name>
<feature type="domain" description="HNH nuclease" evidence="1">
    <location>
        <begin position="302"/>
        <end position="353"/>
    </location>
</feature>
<dbReference type="InterPro" id="IPR003870">
    <property type="entry name" value="DUF222"/>
</dbReference>
<dbReference type="CDD" id="cd00085">
    <property type="entry name" value="HNHc"/>
    <property type="match status" value="1"/>
</dbReference>
<keyword evidence="3" id="KW-1185">Reference proteome</keyword>
<protein>
    <recommendedName>
        <fullName evidence="1">HNH nuclease domain-containing protein</fullName>
    </recommendedName>
</protein>
<evidence type="ECO:0000259" key="1">
    <source>
        <dbReference type="SMART" id="SM00507"/>
    </source>
</evidence>
<evidence type="ECO:0000313" key="3">
    <source>
        <dbReference type="Proteomes" id="UP001257739"/>
    </source>
</evidence>
<sequence>MSTAIDAGQEILDRIAAREVVRAKLEAETAADMLQFVDVRRIEAERHEDPRVRDMEISFAADELGVALHQPTRTVQVRLADSRRIRNLMPLTWTAYGQGRIDAFRVSLIASATAKLTTQENLIHLDGTIGDYAATHTTAQLKAKLNRFVATWETSDATAKEEQSKRSIWVNHQDDGMSFLTAYIPTPDALLIDAMLTERAKATSDDRTLDQRRADLFIDQLRGVAEGQTSSSRAVIGVTVPVTSLTGLDDLPGESFDGSFALPAQMVREMTQQPGTLWFRILTDPLGRILDTTEPRPFPSDALRTSIQARDGTCRFATCSRPSMESDLDHEIPRPDGPTNGTNLRALCRRHHNIKTHHIAEPTDFTMRDHSGARPGLDLMHRLTRIAFAA</sequence>